<dbReference type="Gene3D" id="3.40.50.150">
    <property type="entry name" value="Vaccinia Virus protein VP39"/>
    <property type="match status" value="1"/>
</dbReference>
<dbReference type="EC" id="2.1.1.-" evidence="1"/>
<dbReference type="RefSeq" id="WP_253966229.1">
    <property type="nucleotide sequence ID" value="NZ_JAMFTH010000001.1"/>
</dbReference>
<keyword evidence="1" id="KW-0489">Methyltransferase</keyword>
<dbReference type="SUPFAM" id="SSF53335">
    <property type="entry name" value="S-adenosyl-L-methionine-dependent methyltransferases"/>
    <property type="match status" value="1"/>
</dbReference>
<keyword evidence="2" id="KW-1185">Reference proteome</keyword>
<dbReference type="Proteomes" id="UP001139319">
    <property type="component" value="Unassembled WGS sequence"/>
</dbReference>
<protein>
    <submittedName>
        <fullName evidence="1">Class I SAM-dependent methyltransferase</fullName>
        <ecNumber evidence="1">2.1.1.-</ecNumber>
    </submittedName>
</protein>
<dbReference type="AlphaFoldDB" id="A0A9X2I2W8"/>
<dbReference type="EMBL" id="JAMFTH010000001">
    <property type="protein sequence ID" value="MCP8897932.1"/>
    <property type="molecule type" value="Genomic_DNA"/>
</dbReference>
<dbReference type="GO" id="GO:0032259">
    <property type="term" value="P:methylation"/>
    <property type="evidence" value="ECO:0007669"/>
    <property type="project" value="UniProtKB-KW"/>
</dbReference>
<evidence type="ECO:0000313" key="2">
    <source>
        <dbReference type="Proteomes" id="UP001139319"/>
    </source>
</evidence>
<sequence length="256" mass="29914">MSTSLSVPQYFLDHLYSHAVAHRRWPSLGLRDLAARELWQMCRSDRPRAQANRHCLEHSVWFDNRCLKLLRTRPDINFVNIGGGLNTRFYRLCQSCDWPRFTWWDLELPEFYDCKKRLLPRLDHYCLQSFQAHTLAAQLSDIIARTDQTVVLLCERPAAYLTRAQWQDLGRSVSAVQSHSDVHLLFDCLGRGTAFWPRAQRLSAGYPQINFTQPHACWGRQLGAELLQGSWVRSSILWRSWHAEHWRIAPGAKNCQ</sequence>
<organism evidence="1 2">
    <name type="scientific">Gilvimarinus xylanilyticus</name>
    <dbReference type="NCBI Taxonomy" id="2944139"/>
    <lineage>
        <taxon>Bacteria</taxon>
        <taxon>Pseudomonadati</taxon>
        <taxon>Pseudomonadota</taxon>
        <taxon>Gammaproteobacteria</taxon>
        <taxon>Cellvibrionales</taxon>
        <taxon>Cellvibrionaceae</taxon>
        <taxon>Gilvimarinus</taxon>
    </lineage>
</organism>
<proteinExistence type="predicted"/>
<gene>
    <name evidence="1" type="ORF">M6D89_01315</name>
</gene>
<name>A0A9X2I2W8_9GAMM</name>
<dbReference type="GO" id="GO:0008168">
    <property type="term" value="F:methyltransferase activity"/>
    <property type="evidence" value="ECO:0007669"/>
    <property type="project" value="UniProtKB-KW"/>
</dbReference>
<evidence type="ECO:0000313" key="1">
    <source>
        <dbReference type="EMBL" id="MCP8897932.1"/>
    </source>
</evidence>
<accession>A0A9X2I2W8</accession>
<dbReference type="InterPro" id="IPR029063">
    <property type="entry name" value="SAM-dependent_MTases_sf"/>
</dbReference>
<keyword evidence="1" id="KW-0808">Transferase</keyword>
<comment type="caution">
    <text evidence="1">The sequence shown here is derived from an EMBL/GenBank/DDBJ whole genome shotgun (WGS) entry which is preliminary data.</text>
</comment>
<reference evidence="1" key="2">
    <citation type="submission" date="2023-01" db="EMBL/GenBank/DDBJ databases">
        <title>Gilvimarinus xylanilyticus HB14 isolated from Caulerpa lentillifera aquaculture base in Hainan, China.</title>
        <authorList>
            <person name="Zhang Y.-J."/>
        </authorList>
    </citation>
    <scope>NUCLEOTIDE SEQUENCE</scope>
    <source>
        <strain evidence="1">HB14</strain>
    </source>
</reference>
<reference evidence="1" key="1">
    <citation type="submission" date="2022-05" db="EMBL/GenBank/DDBJ databases">
        <authorList>
            <person name="Sun H.-N."/>
        </authorList>
    </citation>
    <scope>NUCLEOTIDE SEQUENCE</scope>
    <source>
        <strain evidence="1">HB14</strain>
    </source>
</reference>